<dbReference type="SUPFAM" id="SSF54523">
    <property type="entry name" value="Pili subunits"/>
    <property type="match status" value="1"/>
</dbReference>
<evidence type="ECO:0000313" key="4">
    <source>
        <dbReference type="Proteomes" id="UP001469089"/>
    </source>
</evidence>
<proteinExistence type="predicted"/>
<dbReference type="RefSeq" id="WP_349544380.1">
    <property type="nucleotide sequence ID" value="NZ_JAOALG010000002.1"/>
</dbReference>
<keyword evidence="4" id="KW-1185">Reference proteome</keyword>
<sequence length="190" mass="18847">MQQTMKLASRFGTRAARVSRQGQRGASLLEAIAYLGIAAIVVIGAVALLNGAFSSAGSNAVMEQVNAIQTGVKKLYMASGNGYTGIATPALVTAGVIPSDLAADADGNVTDNWGGAVTVAAGGVTGSQFTISFANLPKTVCISALTSGGSWAAIAAGTSAKPTALKLPPSLTDAEAACPGDGNTITWTSN</sequence>
<dbReference type="InterPro" id="IPR045584">
    <property type="entry name" value="Pilin-like"/>
</dbReference>
<protein>
    <submittedName>
        <fullName evidence="3">Pilus assembly protein</fullName>
    </submittedName>
</protein>
<dbReference type="Gene3D" id="3.30.1690.10">
    <property type="entry name" value="TcpA-like pilin"/>
    <property type="match status" value="1"/>
</dbReference>
<dbReference type="EMBL" id="JAOALG010000002">
    <property type="protein sequence ID" value="MEQ5842556.1"/>
    <property type="molecule type" value="Genomic_DNA"/>
</dbReference>
<name>A0ABV1LU91_9BURK</name>
<evidence type="ECO:0000313" key="3">
    <source>
        <dbReference type="EMBL" id="MEQ5842556.1"/>
    </source>
</evidence>
<evidence type="ECO:0000259" key="2">
    <source>
        <dbReference type="Pfam" id="PF08805"/>
    </source>
</evidence>
<feature type="domain" description="Type 4 secretion system PilS N-terminal" evidence="2">
    <location>
        <begin position="59"/>
        <end position="190"/>
    </location>
</feature>
<organism evidence="3 4">
    <name type="scientific">Paraburkholderia acidicola</name>
    <dbReference type="NCBI Taxonomy" id="1912599"/>
    <lineage>
        <taxon>Bacteria</taxon>
        <taxon>Pseudomonadati</taxon>
        <taxon>Pseudomonadota</taxon>
        <taxon>Betaproteobacteria</taxon>
        <taxon>Burkholderiales</taxon>
        <taxon>Burkholderiaceae</taxon>
        <taxon>Paraburkholderia</taxon>
    </lineage>
</organism>
<gene>
    <name evidence="3" type="ORF">N0A02_24200</name>
</gene>
<keyword evidence="1" id="KW-0812">Transmembrane</keyword>
<feature type="transmembrane region" description="Helical" evidence="1">
    <location>
        <begin position="31"/>
        <end position="53"/>
    </location>
</feature>
<dbReference type="Proteomes" id="UP001469089">
    <property type="component" value="Unassembled WGS sequence"/>
</dbReference>
<keyword evidence="1" id="KW-1133">Transmembrane helix</keyword>
<comment type="caution">
    <text evidence="3">The sequence shown here is derived from an EMBL/GenBank/DDBJ whole genome shotgun (WGS) entry which is preliminary data.</text>
</comment>
<dbReference type="InterPro" id="IPR014911">
    <property type="entry name" value="PilS_N"/>
</dbReference>
<dbReference type="Pfam" id="PF08805">
    <property type="entry name" value="PilS"/>
    <property type="match status" value="1"/>
</dbReference>
<evidence type="ECO:0000256" key="1">
    <source>
        <dbReference type="SAM" id="Phobius"/>
    </source>
</evidence>
<accession>A0ABV1LU91</accession>
<reference evidence="3 4" key="1">
    <citation type="journal article" date="2024" name="Chem. Sci.">
        <title>Discovery of a lagriamide polyketide by integrated genome mining, isotopic labeling, and untargeted metabolomics.</title>
        <authorList>
            <person name="Fergusson C.H."/>
            <person name="Saulog J."/>
            <person name="Paulo B.S."/>
            <person name="Wilson D.M."/>
            <person name="Liu D.Y."/>
            <person name="Morehouse N.J."/>
            <person name="Waterworth S."/>
            <person name="Barkei J."/>
            <person name="Gray C.A."/>
            <person name="Kwan J.C."/>
            <person name="Eustaquio A.S."/>
            <person name="Linington R.G."/>
        </authorList>
    </citation>
    <scope>NUCLEOTIDE SEQUENCE [LARGE SCALE GENOMIC DNA]</scope>
    <source>
        <strain evidence="3 4">RL17-338-BIF-B</strain>
    </source>
</reference>
<keyword evidence="1" id="KW-0472">Membrane</keyword>